<proteinExistence type="predicted"/>
<keyword evidence="1" id="KW-1133">Transmembrane helix</keyword>
<sequence length="229" mass="25147">MEKQRHILLAHLGRSALLALVMATPVALLYADIQLLGDDVGEWSLVELTQLGFLVATVLAFVRLARARADERGFAVLAAGFFGCMLIRELDAVWDLLFRGLWSILVAALAAASLGYALRQRQATLDATARFLRSRPAAVMTIGLVLLLIYSRLFGMTTLWHGLLAENYVRVFKNAAEECTELLAYTLIMASALTYAAQRIREQRKALAARGHARAGAALLQARRASGRH</sequence>
<protein>
    <submittedName>
        <fullName evidence="2">Uncharacterized protein</fullName>
    </submittedName>
</protein>
<accession>A0A562D704</accession>
<organism evidence="2 3">
    <name type="scientific">Pseudoxanthomonas taiwanensis J19</name>
    <dbReference type="NCBI Taxonomy" id="935569"/>
    <lineage>
        <taxon>Bacteria</taxon>
        <taxon>Pseudomonadati</taxon>
        <taxon>Pseudomonadota</taxon>
        <taxon>Gammaproteobacteria</taxon>
        <taxon>Lysobacterales</taxon>
        <taxon>Lysobacteraceae</taxon>
        <taxon>Pseudoxanthomonas</taxon>
    </lineage>
</organism>
<reference evidence="2 3" key="1">
    <citation type="submission" date="2019-07" db="EMBL/GenBank/DDBJ databases">
        <title>Genome sequencing of lignin-degrading bacterial isolates.</title>
        <authorList>
            <person name="Gladden J."/>
        </authorList>
    </citation>
    <scope>NUCLEOTIDE SEQUENCE [LARGE SCALE GENOMIC DNA]</scope>
    <source>
        <strain evidence="2 3">J19</strain>
    </source>
</reference>
<feature type="transmembrane region" description="Helical" evidence="1">
    <location>
        <begin position="43"/>
        <end position="62"/>
    </location>
</feature>
<feature type="transmembrane region" description="Helical" evidence="1">
    <location>
        <begin position="139"/>
        <end position="162"/>
    </location>
</feature>
<keyword evidence="1" id="KW-0812">Transmembrane</keyword>
<gene>
    <name evidence="2" type="ORF">L613_005900000160</name>
</gene>
<evidence type="ECO:0000313" key="2">
    <source>
        <dbReference type="EMBL" id="TWH05503.1"/>
    </source>
</evidence>
<dbReference type="Proteomes" id="UP000321583">
    <property type="component" value="Unassembled WGS sequence"/>
</dbReference>
<comment type="caution">
    <text evidence="2">The sequence shown here is derived from an EMBL/GenBank/DDBJ whole genome shotgun (WGS) entry which is preliminary data.</text>
</comment>
<evidence type="ECO:0000313" key="3">
    <source>
        <dbReference type="Proteomes" id="UP000321583"/>
    </source>
</evidence>
<name>A0A562D704_9GAMM</name>
<dbReference type="AlphaFoldDB" id="A0A562D704"/>
<keyword evidence="1" id="KW-0472">Membrane</keyword>
<keyword evidence="3" id="KW-1185">Reference proteome</keyword>
<feature type="transmembrane region" description="Helical" evidence="1">
    <location>
        <begin position="100"/>
        <end position="118"/>
    </location>
</feature>
<dbReference type="RefSeq" id="WP_019398609.1">
    <property type="nucleotide sequence ID" value="NZ_VLJS01000090.1"/>
</dbReference>
<evidence type="ECO:0000256" key="1">
    <source>
        <dbReference type="SAM" id="Phobius"/>
    </source>
</evidence>
<feature type="transmembrane region" description="Helical" evidence="1">
    <location>
        <begin position="182"/>
        <end position="200"/>
    </location>
</feature>
<dbReference type="EMBL" id="VLJS01000090">
    <property type="protein sequence ID" value="TWH05503.1"/>
    <property type="molecule type" value="Genomic_DNA"/>
</dbReference>
<feature type="transmembrane region" description="Helical" evidence="1">
    <location>
        <begin position="74"/>
        <end position="94"/>
    </location>
</feature>
<feature type="transmembrane region" description="Helical" evidence="1">
    <location>
        <begin position="12"/>
        <end position="31"/>
    </location>
</feature>